<sequence length="21" mass="2550">MKFNNQQENAFFVNPQNHLTK</sequence>
<reference evidence="2 3" key="1">
    <citation type="journal article" date="2020" name="Mol. Biol. Evol.">
        <title>Distinct Expression and Methylation Patterns for Genes with Different Fates following a Single Whole-Genome Duplication in Flowering Plants.</title>
        <authorList>
            <person name="Shi T."/>
            <person name="Rahmani R.S."/>
            <person name="Gugger P.F."/>
            <person name="Wang M."/>
            <person name="Li H."/>
            <person name="Zhang Y."/>
            <person name="Li Z."/>
            <person name="Wang Q."/>
            <person name="Van de Peer Y."/>
            <person name="Marchal K."/>
            <person name="Chen J."/>
        </authorList>
    </citation>
    <scope>NUCLEOTIDE SEQUENCE [LARGE SCALE GENOMIC DNA]</scope>
    <source>
        <tissue evidence="2">Leaf</tissue>
    </source>
</reference>
<accession>A0A822ZU03</accession>
<dbReference type="Proteomes" id="UP000607653">
    <property type="component" value="Unassembled WGS sequence"/>
</dbReference>
<dbReference type="AlphaFoldDB" id="A0A822ZU03"/>
<name>A0A822ZU03_NELNU</name>
<feature type="region of interest" description="Disordered" evidence="1">
    <location>
        <begin position="1"/>
        <end position="21"/>
    </location>
</feature>
<protein>
    <submittedName>
        <fullName evidence="2">Uncharacterized protein</fullName>
    </submittedName>
</protein>
<comment type="caution">
    <text evidence="2">The sequence shown here is derived from an EMBL/GenBank/DDBJ whole genome shotgun (WGS) entry which is preliminary data.</text>
</comment>
<evidence type="ECO:0000313" key="3">
    <source>
        <dbReference type="Proteomes" id="UP000607653"/>
    </source>
</evidence>
<evidence type="ECO:0000313" key="2">
    <source>
        <dbReference type="EMBL" id="DAD48433.1"/>
    </source>
</evidence>
<evidence type="ECO:0000256" key="1">
    <source>
        <dbReference type="SAM" id="MobiDB-lite"/>
    </source>
</evidence>
<gene>
    <name evidence="2" type="ORF">HUJ06_018370</name>
</gene>
<proteinExistence type="predicted"/>
<dbReference type="EMBL" id="DUZY01000008">
    <property type="protein sequence ID" value="DAD48433.1"/>
    <property type="molecule type" value="Genomic_DNA"/>
</dbReference>
<organism evidence="2 3">
    <name type="scientific">Nelumbo nucifera</name>
    <name type="common">Sacred lotus</name>
    <dbReference type="NCBI Taxonomy" id="4432"/>
    <lineage>
        <taxon>Eukaryota</taxon>
        <taxon>Viridiplantae</taxon>
        <taxon>Streptophyta</taxon>
        <taxon>Embryophyta</taxon>
        <taxon>Tracheophyta</taxon>
        <taxon>Spermatophyta</taxon>
        <taxon>Magnoliopsida</taxon>
        <taxon>Proteales</taxon>
        <taxon>Nelumbonaceae</taxon>
        <taxon>Nelumbo</taxon>
    </lineage>
</organism>
<keyword evidence="3" id="KW-1185">Reference proteome</keyword>